<protein>
    <recommendedName>
        <fullName evidence="2">RNA helicase</fullName>
        <ecNumber evidence="2">3.6.4.13</ecNumber>
    </recommendedName>
</protein>
<dbReference type="PANTHER" id="PTHR12131:SF1">
    <property type="entry name" value="ATP-DEPENDENT RNA HELICASE SUPV3L1, MITOCHONDRIAL-RELATED"/>
    <property type="match status" value="1"/>
</dbReference>
<dbReference type="InterPro" id="IPR055206">
    <property type="entry name" value="DEXQc_SUV3"/>
</dbReference>
<keyword evidence="4 12" id="KW-0378">Hydrolase</keyword>
<dbReference type="InterPro" id="IPR001650">
    <property type="entry name" value="Helicase_C-like"/>
</dbReference>
<evidence type="ECO:0000256" key="4">
    <source>
        <dbReference type="ARBA" id="ARBA00022801"/>
    </source>
</evidence>
<dbReference type="CDD" id="cd17913">
    <property type="entry name" value="DEXQc_Suv3"/>
    <property type="match status" value="1"/>
</dbReference>
<dbReference type="STRING" id="1314785.A0A165H2J0"/>
<gene>
    <name evidence="12" type="ORF">LAESUDRAFT_754847</name>
</gene>
<evidence type="ECO:0000256" key="10">
    <source>
        <dbReference type="SAM" id="MobiDB-lite"/>
    </source>
</evidence>
<dbReference type="GO" id="GO:0000965">
    <property type="term" value="P:mitochondrial RNA 3'-end processing"/>
    <property type="evidence" value="ECO:0007669"/>
    <property type="project" value="TreeGrafter"/>
</dbReference>
<evidence type="ECO:0000256" key="6">
    <source>
        <dbReference type="ARBA" id="ARBA00022840"/>
    </source>
</evidence>
<keyword evidence="13" id="KW-1185">Reference proteome</keyword>
<proteinExistence type="predicted"/>
<keyword evidence="6" id="KW-0067">ATP-binding</keyword>
<dbReference type="Pfam" id="PF12513">
    <property type="entry name" value="SUV3_C"/>
    <property type="match status" value="1"/>
</dbReference>
<dbReference type="EMBL" id="KV427607">
    <property type="protein sequence ID" value="KZT11157.1"/>
    <property type="molecule type" value="Genomic_DNA"/>
</dbReference>
<dbReference type="GO" id="GO:0005524">
    <property type="term" value="F:ATP binding"/>
    <property type="evidence" value="ECO:0007669"/>
    <property type="project" value="UniProtKB-KW"/>
</dbReference>
<comment type="subcellular location">
    <subcellularLocation>
        <location evidence="1">Mitochondrion</location>
    </subcellularLocation>
</comment>
<feature type="compositionally biased region" description="Basic residues" evidence="10">
    <location>
        <begin position="787"/>
        <end position="798"/>
    </location>
</feature>
<dbReference type="Gene3D" id="3.40.50.300">
    <property type="entry name" value="P-loop containing nucleotide triphosphate hydrolases"/>
    <property type="match status" value="2"/>
</dbReference>
<dbReference type="EC" id="3.6.4.13" evidence="2"/>
<dbReference type="Gene3D" id="1.20.272.40">
    <property type="match status" value="1"/>
</dbReference>
<dbReference type="GO" id="GO:0003724">
    <property type="term" value="F:RNA helicase activity"/>
    <property type="evidence" value="ECO:0007669"/>
    <property type="project" value="UniProtKB-EC"/>
</dbReference>
<dbReference type="PROSITE" id="PS51194">
    <property type="entry name" value="HELICASE_CTER"/>
    <property type="match status" value="1"/>
</dbReference>
<dbReference type="GO" id="GO:0016787">
    <property type="term" value="F:hydrolase activity"/>
    <property type="evidence" value="ECO:0007669"/>
    <property type="project" value="UniProtKB-KW"/>
</dbReference>
<comment type="catalytic activity">
    <reaction evidence="9">
        <text>ATP + H2O = ADP + phosphate + H(+)</text>
        <dbReference type="Rhea" id="RHEA:13065"/>
        <dbReference type="ChEBI" id="CHEBI:15377"/>
        <dbReference type="ChEBI" id="CHEBI:15378"/>
        <dbReference type="ChEBI" id="CHEBI:30616"/>
        <dbReference type="ChEBI" id="CHEBI:43474"/>
        <dbReference type="ChEBI" id="CHEBI:456216"/>
        <dbReference type="EC" id="3.6.4.13"/>
    </reaction>
</comment>
<evidence type="ECO:0000256" key="8">
    <source>
        <dbReference type="ARBA" id="ARBA00023128"/>
    </source>
</evidence>
<feature type="region of interest" description="Disordered" evidence="10">
    <location>
        <begin position="783"/>
        <end position="824"/>
    </location>
</feature>
<dbReference type="Proteomes" id="UP000076871">
    <property type="component" value="Unassembled WGS sequence"/>
</dbReference>
<dbReference type="InterPro" id="IPR050699">
    <property type="entry name" value="RNA-DNA_Helicase"/>
</dbReference>
<sequence>MLLRATEQLSLRVCSRCRHDLVQAQRTGTKIFIRARSSQGVKTAVRSANSNLSRSSVSGVYPDTPRYARPPNHPKPRLPQEGEEKRRFTLTPEQLPDHLAQAVRTWAKKPHVARRLCAFGIAEKDIESLLTSYTGAIRAHGVLQALEYDDEQLTRMVEDLTHADNNGMLDIYLTKLLFEWAHHSRGRADLETEVSSATLSKMSELFELSDLSHPAALYPETRRARPRRVIMHVGPTNSGKTHNALRALAAAKSGIYAGPLRLLAHEIWERLNKGQIVPLGVDPDKDAEPALDSNLDAADAVPIIRKTGREQYARACNMLTGEEQKIVQEHGALLSCTVEMVPLMSEVDVAIIDEIQLIADPDRGGAWTNAVLGVNAAVLHLCGEERAVPLIEALLRDTGDELVVNRYERLTPLHVAKESLHGDLSRVEKGDCVVAFSRTKIFELKKVIEKQTGMRCAVAYGRLPPEIRSEQAALFNKPNNDYNILVGSDAIGMGLNLKIKRIILDSVRKWNGTREVLASTSQIKQIAGRAGRFGLHGEDDSGGVVTTLHEGDLQVVRRALEVPMQPIKYARITLNADLFGAVVHALPQGSDSNDALDVFQYVSKVHPQFAIEDVARMKDKVEFVNDIKDGVTIRDRVMLQSAPFPIKDERGSDIVRSILRLYEDKLQVGFQEALEDAGFWEQFEESIETLESLEPIPKGMLGEMLQFLESIHKVLVTYLWLSYRHPIAFIEQEEAFKLRDRTEKAMESCLHRLSAVRGKNKMSRRAGEAAADAREPKIEYISSRDLMHRRTTKAHAHSLRTSANAEEESGEATSQSELDARSAT</sequence>
<keyword evidence="7" id="KW-0809">Transit peptide</keyword>
<evidence type="ECO:0000256" key="9">
    <source>
        <dbReference type="ARBA" id="ARBA00047984"/>
    </source>
</evidence>
<dbReference type="FunCoup" id="A0A165H2J0">
    <property type="interactions" value="357"/>
</dbReference>
<dbReference type="PANTHER" id="PTHR12131">
    <property type="entry name" value="ATP-DEPENDENT RNA AND DNA HELICASE"/>
    <property type="match status" value="1"/>
</dbReference>
<evidence type="ECO:0000313" key="12">
    <source>
        <dbReference type="EMBL" id="KZT11157.1"/>
    </source>
</evidence>
<evidence type="ECO:0000256" key="5">
    <source>
        <dbReference type="ARBA" id="ARBA00022806"/>
    </source>
</evidence>
<feature type="compositionally biased region" description="Polar residues" evidence="10">
    <location>
        <begin position="811"/>
        <end position="824"/>
    </location>
</feature>
<reference evidence="12 13" key="1">
    <citation type="journal article" date="2016" name="Mol. Biol. Evol.">
        <title>Comparative Genomics of Early-Diverging Mushroom-Forming Fungi Provides Insights into the Origins of Lignocellulose Decay Capabilities.</title>
        <authorList>
            <person name="Nagy L.G."/>
            <person name="Riley R."/>
            <person name="Tritt A."/>
            <person name="Adam C."/>
            <person name="Daum C."/>
            <person name="Floudas D."/>
            <person name="Sun H."/>
            <person name="Yadav J.S."/>
            <person name="Pangilinan J."/>
            <person name="Larsson K.H."/>
            <person name="Matsuura K."/>
            <person name="Barry K."/>
            <person name="Labutti K."/>
            <person name="Kuo R."/>
            <person name="Ohm R.A."/>
            <person name="Bhattacharya S.S."/>
            <person name="Shirouzu T."/>
            <person name="Yoshinaga Y."/>
            <person name="Martin F.M."/>
            <person name="Grigoriev I.V."/>
            <person name="Hibbett D.S."/>
        </authorList>
    </citation>
    <scope>NUCLEOTIDE SEQUENCE [LARGE SCALE GENOMIC DNA]</scope>
    <source>
        <strain evidence="12 13">93-53</strain>
    </source>
</reference>
<feature type="region of interest" description="Disordered" evidence="10">
    <location>
        <begin position="45"/>
        <end position="85"/>
    </location>
</feature>
<name>A0A165H2J0_9APHY</name>
<dbReference type="InParanoid" id="A0A165H2J0"/>
<dbReference type="SMART" id="SM00490">
    <property type="entry name" value="HELICc"/>
    <property type="match status" value="1"/>
</dbReference>
<evidence type="ECO:0000313" key="13">
    <source>
        <dbReference type="Proteomes" id="UP000076871"/>
    </source>
</evidence>
<dbReference type="GeneID" id="63828982"/>
<dbReference type="Pfam" id="PF00271">
    <property type="entry name" value="Helicase_C"/>
    <property type="match status" value="1"/>
</dbReference>
<dbReference type="SUPFAM" id="SSF52540">
    <property type="entry name" value="P-loop containing nucleoside triphosphate hydrolases"/>
    <property type="match status" value="1"/>
</dbReference>
<keyword evidence="8" id="KW-0496">Mitochondrion</keyword>
<dbReference type="InterPro" id="IPR022192">
    <property type="entry name" value="SUV3_C"/>
</dbReference>
<dbReference type="InterPro" id="IPR027417">
    <property type="entry name" value="P-loop_NTPase"/>
</dbReference>
<dbReference type="CDD" id="cd18805">
    <property type="entry name" value="SF2_C_suv3"/>
    <property type="match status" value="1"/>
</dbReference>
<feature type="domain" description="Helicase C-terminal" evidence="11">
    <location>
        <begin position="419"/>
        <end position="578"/>
    </location>
</feature>
<organism evidence="12 13">
    <name type="scientific">Laetiporus sulphureus 93-53</name>
    <dbReference type="NCBI Taxonomy" id="1314785"/>
    <lineage>
        <taxon>Eukaryota</taxon>
        <taxon>Fungi</taxon>
        <taxon>Dikarya</taxon>
        <taxon>Basidiomycota</taxon>
        <taxon>Agaricomycotina</taxon>
        <taxon>Agaricomycetes</taxon>
        <taxon>Polyporales</taxon>
        <taxon>Laetiporus</taxon>
    </lineage>
</organism>
<dbReference type="RefSeq" id="XP_040768897.1">
    <property type="nucleotide sequence ID" value="XM_040911954.1"/>
</dbReference>
<keyword evidence="3" id="KW-0547">Nucleotide-binding</keyword>
<evidence type="ECO:0000256" key="7">
    <source>
        <dbReference type="ARBA" id="ARBA00022946"/>
    </source>
</evidence>
<dbReference type="AlphaFoldDB" id="A0A165H2J0"/>
<keyword evidence="5" id="KW-0347">Helicase</keyword>
<evidence type="ECO:0000256" key="3">
    <source>
        <dbReference type="ARBA" id="ARBA00022741"/>
    </source>
</evidence>
<evidence type="ECO:0000256" key="1">
    <source>
        <dbReference type="ARBA" id="ARBA00004173"/>
    </source>
</evidence>
<dbReference type="FunFam" id="3.40.50.300:FF:000957">
    <property type="entry name" value="ATP-dependent RNA helicase SUV3L, mitochondrial"/>
    <property type="match status" value="1"/>
</dbReference>
<evidence type="ECO:0000256" key="2">
    <source>
        <dbReference type="ARBA" id="ARBA00012552"/>
    </source>
</evidence>
<dbReference type="Pfam" id="PF22527">
    <property type="entry name" value="DEXQc_Suv3"/>
    <property type="match status" value="2"/>
</dbReference>
<dbReference type="GO" id="GO:0045025">
    <property type="term" value="C:mitochondrial degradosome"/>
    <property type="evidence" value="ECO:0007669"/>
    <property type="project" value="TreeGrafter"/>
</dbReference>
<accession>A0A165H2J0</accession>
<feature type="compositionally biased region" description="Low complexity" evidence="10">
    <location>
        <begin position="45"/>
        <end position="58"/>
    </location>
</feature>
<dbReference type="InterPro" id="IPR044774">
    <property type="entry name" value="Suv3_DEXQc"/>
</dbReference>
<dbReference type="OrthoDB" id="6692397at2759"/>
<evidence type="ECO:0000259" key="11">
    <source>
        <dbReference type="PROSITE" id="PS51194"/>
    </source>
</evidence>
<dbReference type="Gene3D" id="1.20.58.1080">
    <property type="match status" value="1"/>
</dbReference>